<dbReference type="EMBL" id="MJEQ01000437">
    <property type="protein sequence ID" value="OIT36397.1"/>
    <property type="molecule type" value="Genomic_DNA"/>
</dbReference>
<dbReference type="AlphaFoldDB" id="A0A314L5L2"/>
<dbReference type="Gramene" id="OIT36397">
    <property type="protein sequence ID" value="OIT36397"/>
    <property type="gene ID" value="A4A49_65516"/>
</dbReference>
<evidence type="ECO:0000313" key="3">
    <source>
        <dbReference type="Proteomes" id="UP000187609"/>
    </source>
</evidence>
<accession>A0A314L5L2</accession>
<name>A0A314L5L2_NICAT</name>
<feature type="compositionally biased region" description="Polar residues" evidence="1">
    <location>
        <begin position="15"/>
        <end position="66"/>
    </location>
</feature>
<evidence type="ECO:0000313" key="2">
    <source>
        <dbReference type="EMBL" id="OIT36397.1"/>
    </source>
</evidence>
<reference evidence="2" key="1">
    <citation type="submission" date="2016-11" db="EMBL/GenBank/DDBJ databases">
        <title>The genome of Nicotiana attenuata.</title>
        <authorList>
            <person name="Xu S."/>
            <person name="Brockmoeller T."/>
            <person name="Gaquerel E."/>
            <person name="Navarro A."/>
            <person name="Kuhl H."/>
            <person name="Gase K."/>
            <person name="Ling Z."/>
            <person name="Zhou W."/>
            <person name="Kreitzer C."/>
            <person name="Stanke M."/>
            <person name="Tang H."/>
            <person name="Lyons E."/>
            <person name="Pandey P."/>
            <person name="Pandey S.P."/>
            <person name="Timmermann B."/>
            <person name="Baldwin I.T."/>
        </authorList>
    </citation>
    <scope>NUCLEOTIDE SEQUENCE [LARGE SCALE GENOMIC DNA]</scope>
    <source>
        <strain evidence="2">UT</strain>
    </source>
</reference>
<feature type="non-terminal residue" evidence="2">
    <location>
        <position position="124"/>
    </location>
</feature>
<dbReference type="Proteomes" id="UP000187609">
    <property type="component" value="Unassembled WGS sequence"/>
</dbReference>
<feature type="region of interest" description="Disordered" evidence="1">
    <location>
        <begin position="1"/>
        <end position="124"/>
    </location>
</feature>
<gene>
    <name evidence="2" type="ORF">A4A49_65516</name>
</gene>
<organism evidence="2 3">
    <name type="scientific">Nicotiana attenuata</name>
    <name type="common">Coyote tobacco</name>
    <dbReference type="NCBI Taxonomy" id="49451"/>
    <lineage>
        <taxon>Eukaryota</taxon>
        <taxon>Viridiplantae</taxon>
        <taxon>Streptophyta</taxon>
        <taxon>Embryophyta</taxon>
        <taxon>Tracheophyta</taxon>
        <taxon>Spermatophyta</taxon>
        <taxon>Magnoliopsida</taxon>
        <taxon>eudicotyledons</taxon>
        <taxon>Gunneridae</taxon>
        <taxon>Pentapetalae</taxon>
        <taxon>asterids</taxon>
        <taxon>lamiids</taxon>
        <taxon>Solanales</taxon>
        <taxon>Solanaceae</taxon>
        <taxon>Nicotianoideae</taxon>
        <taxon>Nicotianeae</taxon>
        <taxon>Nicotiana</taxon>
    </lineage>
</organism>
<sequence>MPVEHEEEVLFMQINDATSPPNPSSMMQHDHNSNIATEEPTGQTEAETPTISNHETNAADSTSPSQHAEDPADADDPMETPGTSLQEAESMAEEPHAAEQPTTTEAVADTSRGKRITKPPIWLK</sequence>
<evidence type="ECO:0000256" key="1">
    <source>
        <dbReference type="SAM" id="MobiDB-lite"/>
    </source>
</evidence>
<protein>
    <submittedName>
        <fullName evidence="2">Uncharacterized protein</fullName>
    </submittedName>
</protein>
<keyword evidence="3" id="KW-1185">Reference proteome</keyword>
<comment type="caution">
    <text evidence="2">The sequence shown here is derived from an EMBL/GenBank/DDBJ whole genome shotgun (WGS) entry which is preliminary data.</text>
</comment>
<proteinExistence type="predicted"/>